<dbReference type="InterPro" id="IPR037066">
    <property type="entry name" value="Plug_dom_sf"/>
</dbReference>
<evidence type="ECO:0000313" key="13">
    <source>
        <dbReference type="EMBL" id="SMO88591.1"/>
    </source>
</evidence>
<keyword evidence="2 8" id="KW-0813">Transport</keyword>
<evidence type="ECO:0000259" key="12">
    <source>
        <dbReference type="Pfam" id="PF07715"/>
    </source>
</evidence>
<keyword evidence="6 8" id="KW-0472">Membrane</keyword>
<dbReference type="SUPFAM" id="SSF49464">
    <property type="entry name" value="Carboxypeptidase regulatory domain-like"/>
    <property type="match status" value="1"/>
</dbReference>
<evidence type="ECO:0000256" key="3">
    <source>
        <dbReference type="ARBA" id="ARBA00022452"/>
    </source>
</evidence>
<comment type="similarity">
    <text evidence="8 9">Belongs to the TonB-dependent receptor family.</text>
</comment>
<reference evidence="13 14" key="1">
    <citation type="submission" date="2017-05" db="EMBL/GenBank/DDBJ databases">
        <authorList>
            <person name="Varghese N."/>
            <person name="Submissions S."/>
        </authorList>
    </citation>
    <scope>NUCLEOTIDE SEQUENCE [LARGE SCALE GENOMIC DNA]</scope>
    <source>
        <strain evidence="13 14">DSM 21985</strain>
    </source>
</reference>
<dbReference type="SUPFAM" id="SSF56935">
    <property type="entry name" value="Porins"/>
    <property type="match status" value="1"/>
</dbReference>
<feature type="signal peptide" evidence="10">
    <location>
        <begin position="1"/>
        <end position="19"/>
    </location>
</feature>
<dbReference type="Proteomes" id="UP000317557">
    <property type="component" value="Unassembled WGS sequence"/>
</dbReference>
<dbReference type="InterPro" id="IPR008969">
    <property type="entry name" value="CarboxyPept-like_regulatory"/>
</dbReference>
<evidence type="ECO:0000256" key="1">
    <source>
        <dbReference type="ARBA" id="ARBA00004571"/>
    </source>
</evidence>
<feature type="chain" id="PRO_5022162100" evidence="10">
    <location>
        <begin position="20"/>
        <end position="1021"/>
    </location>
</feature>
<keyword evidence="3 8" id="KW-1134">Transmembrane beta strand</keyword>
<dbReference type="Gene3D" id="2.60.40.1120">
    <property type="entry name" value="Carboxypeptidase-like, regulatory domain"/>
    <property type="match status" value="1"/>
</dbReference>
<dbReference type="NCBIfam" id="TIGR04057">
    <property type="entry name" value="SusC_RagA_signa"/>
    <property type="match status" value="1"/>
</dbReference>
<keyword evidence="10" id="KW-0732">Signal</keyword>
<evidence type="ECO:0000256" key="5">
    <source>
        <dbReference type="ARBA" id="ARBA00023077"/>
    </source>
</evidence>
<dbReference type="GO" id="GO:0009279">
    <property type="term" value="C:cell outer membrane"/>
    <property type="evidence" value="ECO:0007669"/>
    <property type="project" value="UniProtKB-SubCell"/>
</dbReference>
<keyword evidence="5 9" id="KW-0798">TonB box</keyword>
<dbReference type="InterPro" id="IPR036942">
    <property type="entry name" value="Beta-barrel_TonB_sf"/>
</dbReference>
<dbReference type="InterPro" id="IPR012910">
    <property type="entry name" value="Plug_dom"/>
</dbReference>
<gene>
    <name evidence="13" type="ORF">SAMN06265219_11416</name>
</gene>
<dbReference type="Pfam" id="PF13715">
    <property type="entry name" value="CarbopepD_reg_2"/>
    <property type="match status" value="1"/>
</dbReference>
<dbReference type="OrthoDB" id="9768177at2"/>
<dbReference type="InterPro" id="IPR023996">
    <property type="entry name" value="TonB-dep_OMP_SusC/RagA"/>
</dbReference>
<keyword evidence="4 8" id="KW-0812">Transmembrane</keyword>
<evidence type="ECO:0000256" key="8">
    <source>
        <dbReference type="PROSITE-ProRule" id="PRU01360"/>
    </source>
</evidence>
<keyword evidence="7 8" id="KW-0998">Cell outer membrane</keyword>
<dbReference type="RefSeq" id="WP_142455475.1">
    <property type="nucleotide sequence ID" value="NZ_FXTP01000014.1"/>
</dbReference>
<dbReference type="NCBIfam" id="TIGR04056">
    <property type="entry name" value="OMP_RagA_SusC"/>
    <property type="match status" value="1"/>
</dbReference>
<organism evidence="13 14">
    <name type="scientific">Gracilimonas mengyeensis</name>
    <dbReference type="NCBI Taxonomy" id="1302730"/>
    <lineage>
        <taxon>Bacteria</taxon>
        <taxon>Pseudomonadati</taxon>
        <taxon>Balneolota</taxon>
        <taxon>Balneolia</taxon>
        <taxon>Balneolales</taxon>
        <taxon>Balneolaceae</taxon>
        <taxon>Gracilimonas</taxon>
    </lineage>
</organism>
<evidence type="ECO:0000256" key="6">
    <source>
        <dbReference type="ARBA" id="ARBA00023136"/>
    </source>
</evidence>
<name>A0A521EYR1_9BACT</name>
<dbReference type="InterPro" id="IPR039426">
    <property type="entry name" value="TonB-dep_rcpt-like"/>
</dbReference>
<dbReference type="InterPro" id="IPR000531">
    <property type="entry name" value="Beta-barrel_TonB"/>
</dbReference>
<comment type="subcellular location">
    <subcellularLocation>
        <location evidence="1 8">Cell outer membrane</location>
        <topology evidence="1 8">Multi-pass membrane protein</topology>
    </subcellularLocation>
</comment>
<keyword evidence="14" id="KW-1185">Reference proteome</keyword>
<evidence type="ECO:0000256" key="10">
    <source>
        <dbReference type="SAM" id="SignalP"/>
    </source>
</evidence>
<evidence type="ECO:0000259" key="11">
    <source>
        <dbReference type="Pfam" id="PF00593"/>
    </source>
</evidence>
<feature type="domain" description="TonB-dependent receptor plug" evidence="12">
    <location>
        <begin position="117"/>
        <end position="220"/>
    </location>
</feature>
<dbReference type="AlphaFoldDB" id="A0A521EYR1"/>
<dbReference type="Pfam" id="PF00593">
    <property type="entry name" value="TonB_dep_Rec_b-barrel"/>
    <property type="match status" value="1"/>
</dbReference>
<dbReference type="PROSITE" id="PS52016">
    <property type="entry name" value="TONB_DEPENDENT_REC_3"/>
    <property type="match status" value="1"/>
</dbReference>
<proteinExistence type="inferred from homology"/>
<dbReference type="EMBL" id="FXTP01000014">
    <property type="protein sequence ID" value="SMO88591.1"/>
    <property type="molecule type" value="Genomic_DNA"/>
</dbReference>
<evidence type="ECO:0000256" key="2">
    <source>
        <dbReference type="ARBA" id="ARBA00022448"/>
    </source>
</evidence>
<evidence type="ECO:0000256" key="4">
    <source>
        <dbReference type="ARBA" id="ARBA00022692"/>
    </source>
</evidence>
<evidence type="ECO:0000256" key="7">
    <source>
        <dbReference type="ARBA" id="ARBA00023237"/>
    </source>
</evidence>
<sequence>MKKTILTLTLLLTWIFTYGQDLTVTGTVSDATDGAPLPGVNIVLEGTMTGTTSDRDGNYEITVPADTSVLVFSYIGYETTQVSVDGRSNIDVQLVLETLEGSEELVVVGYGTQKKSLVTGSISTVDSESITGLPVTRAEEVLEGRTAGVTVLPTSGSPGAGMQVRIRGTGSNQSSQPLYIVDGMKTGDINHLSPNDVESIEVLKDAASSAIYGAEGANGVVLITTKSGNRRGTEVSYELQLGVQSAGDITQPMNADQYIAYMTAAGNDVSPSVSGTDTDWIEQTFEPAPFQKHYLSFSGGNEASTYLFSGSYTNQDGIAGGDKANFERYSARLNSTHDIKDWLQVGNNLSYTSFDRSTIAEDDEFNGVISNALMFDPTVPVTYGGSPPSIIRNALDDGNFPVQNSNGEYYGVSTNVFGEIVNPRAMFQTTKGSTNQDKLLGNVYARMTPIENLEVTSRIGVDYASQLYHTWTPTYWYSSERLNSATNVRDNQDEWYTWLWENFAQYQTSFEKHNVSFLAGFSGEKYTHKYLTTLSGPMFKEGDSFAQHGATEIEGQLSGNLAVEKQSSYWGRINYDFDDRYLLEIAFRRDGTSLLAEQNRWGNFPSVSAGWVLSSEDFWTTDVLTFAKIRASWGQNGSLSNLSPDQYRGLITTDGLRYPNNAGGYYTGAEPDILANPELKWETSEQTNFGVELRALSDRLQFTADYYVKITKDLLTPGAPPLSVGNDAPFVNAGDVTNKGFEFEASFSEYKRDFSYNIDLSLSFNNNEVTYLNPLLERVSGTQVGTGWTATYFEEGKPIWYFRGYATDGIFQNQAEINAYLSEQGISSEDYNPSPGDPIVVNSNGDNLINAEDMVQIGNPHPDMVLGANLNFNYKGVNLGVFLSGTFGNDVLMGWNRVDRGTSNRPAFFYEDRWTGEGSTNSWFAPDTESPYAYNSDLMVFDGSYVRVRNIQLGYSLPVSLLSEIGLKKAKLYVSLNNFFTFTNYPGVDPVAGSGNVQSLGIDRGVYPVSRSVMTGVSLSF</sequence>
<protein>
    <submittedName>
        <fullName evidence="13">TonB-linked outer membrane protein, SusC/RagA family</fullName>
    </submittedName>
</protein>
<evidence type="ECO:0000313" key="14">
    <source>
        <dbReference type="Proteomes" id="UP000317557"/>
    </source>
</evidence>
<accession>A0A521EYR1</accession>
<evidence type="ECO:0000256" key="9">
    <source>
        <dbReference type="RuleBase" id="RU003357"/>
    </source>
</evidence>
<dbReference type="InterPro" id="IPR023997">
    <property type="entry name" value="TonB-dep_OMP_SusC/RagA_CS"/>
</dbReference>
<dbReference type="Pfam" id="PF07715">
    <property type="entry name" value="Plug"/>
    <property type="match status" value="1"/>
</dbReference>
<dbReference type="Gene3D" id="2.170.130.10">
    <property type="entry name" value="TonB-dependent receptor, plug domain"/>
    <property type="match status" value="1"/>
</dbReference>
<feature type="domain" description="TonB-dependent receptor-like beta-barrel" evidence="11">
    <location>
        <begin position="405"/>
        <end position="978"/>
    </location>
</feature>
<dbReference type="Gene3D" id="2.40.170.20">
    <property type="entry name" value="TonB-dependent receptor, beta-barrel domain"/>
    <property type="match status" value="1"/>
</dbReference>